<evidence type="ECO:0000256" key="1">
    <source>
        <dbReference type="ARBA" id="ARBA00022553"/>
    </source>
</evidence>
<evidence type="ECO:0000313" key="5">
    <source>
        <dbReference type="Proteomes" id="UP000665026"/>
    </source>
</evidence>
<evidence type="ECO:0000259" key="3">
    <source>
        <dbReference type="PROSITE" id="PS50110"/>
    </source>
</evidence>
<protein>
    <submittedName>
        <fullName evidence="4">Response regulator</fullName>
    </submittedName>
</protein>
<keyword evidence="1 2" id="KW-0597">Phosphoprotein</keyword>
<reference evidence="4" key="1">
    <citation type="submission" date="2020-07" db="EMBL/GenBank/DDBJ databases">
        <title>Genome sequences of bacteria associated with the marine, planktonic diatom Thalassiosira profunda strain ECT2AJA-044.</title>
        <authorList>
            <person name="Gargas C.B."/>
            <person name="Roberts W.R."/>
            <person name="Alverson A.J."/>
        </authorList>
    </citation>
    <scope>NUCLEOTIDE SEQUENCE</scope>
    <source>
        <strain evidence="4">ECT2AJA-044</strain>
    </source>
</reference>
<feature type="modified residue" description="4-aspartylphosphate" evidence="2">
    <location>
        <position position="56"/>
    </location>
</feature>
<accession>A0A975I8K3</accession>
<dbReference type="Pfam" id="PF00072">
    <property type="entry name" value="Response_reg"/>
    <property type="match status" value="1"/>
</dbReference>
<name>A0A975I8K3_9RHOB</name>
<evidence type="ECO:0000256" key="2">
    <source>
        <dbReference type="PROSITE-ProRule" id="PRU00169"/>
    </source>
</evidence>
<proteinExistence type="predicted"/>
<dbReference type="Proteomes" id="UP000665026">
    <property type="component" value="Chromosome"/>
</dbReference>
<dbReference type="Gene3D" id="3.40.50.2300">
    <property type="match status" value="1"/>
</dbReference>
<dbReference type="InterPro" id="IPR001789">
    <property type="entry name" value="Sig_transdc_resp-reg_receiver"/>
</dbReference>
<dbReference type="PANTHER" id="PTHR44591:SF3">
    <property type="entry name" value="RESPONSE REGULATORY DOMAIN-CONTAINING PROTEIN"/>
    <property type="match status" value="1"/>
</dbReference>
<sequence>MGELNKILHVEDEADIREIAHMALELIGGFEVAQAELGTVALDIVEGFAPDMILIDVQMPELTGPETLEAIRKMPGFENIPAIYMTAKVSESEKGSLIGPLELGLISKPFDPTTLATQIRAMWDKGLSAAAA</sequence>
<dbReference type="PANTHER" id="PTHR44591">
    <property type="entry name" value="STRESS RESPONSE REGULATOR PROTEIN 1"/>
    <property type="match status" value="1"/>
</dbReference>
<dbReference type="InterPro" id="IPR011006">
    <property type="entry name" value="CheY-like_superfamily"/>
</dbReference>
<feature type="domain" description="Response regulatory" evidence="3">
    <location>
        <begin position="6"/>
        <end position="123"/>
    </location>
</feature>
<gene>
    <name evidence="4" type="ORF">HZ995_06515</name>
</gene>
<dbReference type="PROSITE" id="PS50110">
    <property type="entry name" value="RESPONSE_REGULATORY"/>
    <property type="match status" value="1"/>
</dbReference>
<dbReference type="EMBL" id="CP060010">
    <property type="protein sequence ID" value="QTN37152.1"/>
    <property type="molecule type" value="Genomic_DNA"/>
</dbReference>
<evidence type="ECO:0000313" key="4">
    <source>
        <dbReference type="EMBL" id="QTN37152.1"/>
    </source>
</evidence>
<organism evidence="4 5">
    <name type="scientific">Cognatishimia activa</name>
    <dbReference type="NCBI Taxonomy" id="1715691"/>
    <lineage>
        <taxon>Bacteria</taxon>
        <taxon>Pseudomonadati</taxon>
        <taxon>Pseudomonadota</taxon>
        <taxon>Alphaproteobacteria</taxon>
        <taxon>Rhodobacterales</taxon>
        <taxon>Paracoccaceae</taxon>
        <taxon>Cognatishimia</taxon>
    </lineage>
</organism>
<dbReference type="RefSeq" id="WP_209357847.1">
    <property type="nucleotide sequence ID" value="NZ_CP060010.1"/>
</dbReference>
<dbReference type="KEGG" id="cact:HZ995_06515"/>
<dbReference type="InterPro" id="IPR050595">
    <property type="entry name" value="Bact_response_regulator"/>
</dbReference>
<dbReference type="SUPFAM" id="SSF52172">
    <property type="entry name" value="CheY-like"/>
    <property type="match status" value="1"/>
</dbReference>
<dbReference type="AlphaFoldDB" id="A0A975I8K3"/>
<dbReference type="SMART" id="SM00448">
    <property type="entry name" value="REC"/>
    <property type="match status" value="1"/>
</dbReference>
<dbReference type="GO" id="GO:0000160">
    <property type="term" value="P:phosphorelay signal transduction system"/>
    <property type="evidence" value="ECO:0007669"/>
    <property type="project" value="InterPro"/>
</dbReference>